<dbReference type="Proteomes" id="UP000013827">
    <property type="component" value="Unassembled WGS sequence"/>
</dbReference>
<dbReference type="AlphaFoldDB" id="A0A0D3IKK0"/>
<reference evidence="2" key="2">
    <citation type="submission" date="2024-10" db="UniProtKB">
        <authorList>
            <consortium name="EnsemblProtists"/>
        </authorList>
    </citation>
    <scope>IDENTIFICATION</scope>
</reference>
<feature type="region of interest" description="Disordered" evidence="1">
    <location>
        <begin position="42"/>
        <end position="99"/>
    </location>
</feature>
<dbReference type="GeneID" id="17257932"/>
<accession>A0A0D3IKK0</accession>
<sequence length="237" mass="24041">MAPPTPPGRPPPPPSEAADIAQSVCKLAHAKGYTDLELACEDFWPISPPDPPPSPSPPAPPPPPSPPPLPPLLPQPPAPPPLPSAPPLQPPPPPAFGIAPHDTLPGGFYVPAAALAGTLLTTALALSLLRGHAKPSLLTAACVVTASLQLVADSLLAAEAWTRSTDPIYDPETNALIDGAAVPPTDEVMYAAGRGDETAVLAWLDGGGGVNAPYQDADASGWTLLMTAGNHGHEPLA</sequence>
<name>A0A0D3IKK0_EMIH1</name>
<dbReference type="EnsemblProtists" id="EOD11785">
    <property type="protein sequence ID" value="EOD11785"/>
    <property type="gene ID" value="EMIHUDRAFT_357554"/>
</dbReference>
<evidence type="ECO:0000313" key="2">
    <source>
        <dbReference type="EnsemblProtists" id="EOD11785"/>
    </source>
</evidence>
<dbReference type="RefSeq" id="XP_005764214.1">
    <property type="nucleotide sequence ID" value="XM_005764157.1"/>
</dbReference>
<feature type="compositionally biased region" description="Pro residues" evidence="1">
    <location>
        <begin position="46"/>
        <end position="95"/>
    </location>
</feature>
<protein>
    <submittedName>
        <fullName evidence="2">Uncharacterized protein</fullName>
    </submittedName>
</protein>
<dbReference type="PRINTS" id="PR01217">
    <property type="entry name" value="PRICHEXTENSN"/>
</dbReference>
<reference evidence="3" key="1">
    <citation type="journal article" date="2013" name="Nature">
        <title>Pan genome of the phytoplankton Emiliania underpins its global distribution.</title>
        <authorList>
            <person name="Read B.A."/>
            <person name="Kegel J."/>
            <person name="Klute M.J."/>
            <person name="Kuo A."/>
            <person name="Lefebvre S.C."/>
            <person name="Maumus F."/>
            <person name="Mayer C."/>
            <person name="Miller J."/>
            <person name="Monier A."/>
            <person name="Salamov A."/>
            <person name="Young J."/>
            <person name="Aguilar M."/>
            <person name="Claverie J.M."/>
            <person name="Frickenhaus S."/>
            <person name="Gonzalez K."/>
            <person name="Herman E.K."/>
            <person name="Lin Y.C."/>
            <person name="Napier J."/>
            <person name="Ogata H."/>
            <person name="Sarno A.F."/>
            <person name="Shmutz J."/>
            <person name="Schroeder D."/>
            <person name="de Vargas C."/>
            <person name="Verret F."/>
            <person name="von Dassow P."/>
            <person name="Valentin K."/>
            <person name="Van de Peer Y."/>
            <person name="Wheeler G."/>
            <person name="Dacks J.B."/>
            <person name="Delwiche C.F."/>
            <person name="Dyhrman S.T."/>
            <person name="Glockner G."/>
            <person name="John U."/>
            <person name="Richards T."/>
            <person name="Worden A.Z."/>
            <person name="Zhang X."/>
            <person name="Grigoriev I.V."/>
            <person name="Allen A.E."/>
            <person name="Bidle K."/>
            <person name="Borodovsky M."/>
            <person name="Bowler C."/>
            <person name="Brownlee C."/>
            <person name="Cock J.M."/>
            <person name="Elias M."/>
            <person name="Gladyshev V.N."/>
            <person name="Groth M."/>
            <person name="Guda C."/>
            <person name="Hadaegh A."/>
            <person name="Iglesias-Rodriguez M.D."/>
            <person name="Jenkins J."/>
            <person name="Jones B.M."/>
            <person name="Lawson T."/>
            <person name="Leese F."/>
            <person name="Lindquist E."/>
            <person name="Lobanov A."/>
            <person name="Lomsadze A."/>
            <person name="Malik S.B."/>
            <person name="Marsh M.E."/>
            <person name="Mackinder L."/>
            <person name="Mock T."/>
            <person name="Mueller-Roeber B."/>
            <person name="Pagarete A."/>
            <person name="Parker M."/>
            <person name="Probert I."/>
            <person name="Quesneville H."/>
            <person name="Raines C."/>
            <person name="Rensing S.A."/>
            <person name="Riano-Pachon D.M."/>
            <person name="Richier S."/>
            <person name="Rokitta S."/>
            <person name="Shiraiwa Y."/>
            <person name="Soanes D.M."/>
            <person name="van der Giezen M."/>
            <person name="Wahlund T.M."/>
            <person name="Williams B."/>
            <person name="Wilson W."/>
            <person name="Wolfe G."/>
            <person name="Wurch L.L."/>
        </authorList>
    </citation>
    <scope>NUCLEOTIDE SEQUENCE</scope>
</reference>
<dbReference type="KEGG" id="ehx:EMIHUDRAFT_357554"/>
<keyword evidence="3" id="KW-1185">Reference proteome</keyword>
<evidence type="ECO:0000256" key="1">
    <source>
        <dbReference type="SAM" id="MobiDB-lite"/>
    </source>
</evidence>
<proteinExistence type="predicted"/>
<organism evidence="2 3">
    <name type="scientific">Emiliania huxleyi (strain CCMP1516)</name>
    <dbReference type="NCBI Taxonomy" id="280463"/>
    <lineage>
        <taxon>Eukaryota</taxon>
        <taxon>Haptista</taxon>
        <taxon>Haptophyta</taxon>
        <taxon>Prymnesiophyceae</taxon>
        <taxon>Isochrysidales</taxon>
        <taxon>Noelaerhabdaceae</taxon>
        <taxon>Emiliania</taxon>
    </lineage>
</organism>
<dbReference type="HOGENOM" id="CLU_1173288_0_0_1"/>
<evidence type="ECO:0000313" key="3">
    <source>
        <dbReference type="Proteomes" id="UP000013827"/>
    </source>
</evidence>
<dbReference type="PaxDb" id="2903-EOD11785"/>